<dbReference type="Pfam" id="PF02643">
    <property type="entry name" value="DUF192"/>
    <property type="match status" value="1"/>
</dbReference>
<dbReference type="PROSITE" id="PS51257">
    <property type="entry name" value="PROKAR_LIPOPROTEIN"/>
    <property type="match status" value="1"/>
</dbReference>
<accession>A0A0R0B5H9</accession>
<dbReference type="PANTHER" id="PTHR37953">
    <property type="entry name" value="UPF0127 PROTEIN MJ1496"/>
    <property type="match status" value="1"/>
</dbReference>
<evidence type="ECO:0000313" key="3">
    <source>
        <dbReference type="Proteomes" id="UP000051802"/>
    </source>
</evidence>
<feature type="chain" id="PRO_5006391887" evidence="1">
    <location>
        <begin position="22"/>
        <end position="149"/>
    </location>
</feature>
<dbReference type="InterPro" id="IPR038695">
    <property type="entry name" value="Saro_0823-like_sf"/>
</dbReference>
<protein>
    <submittedName>
        <fullName evidence="2">ACR family protein</fullName>
    </submittedName>
</protein>
<reference evidence="2 3" key="1">
    <citation type="submission" date="2015-10" db="EMBL/GenBank/DDBJ databases">
        <title>Genome sequencing and analysis of members of genus Stenotrophomonas.</title>
        <authorList>
            <person name="Patil P.P."/>
            <person name="Midha S."/>
            <person name="Patil P.B."/>
        </authorList>
    </citation>
    <scope>NUCLEOTIDE SEQUENCE [LARGE SCALE GENOMIC DNA]</scope>
    <source>
        <strain evidence="2 3">JCM 16536</strain>
    </source>
</reference>
<dbReference type="EMBL" id="LLXU01000002">
    <property type="protein sequence ID" value="KRG49150.1"/>
    <property type="molecule type" value="Genomic_DNA"/>
</dbReference>
<dbReference type="PANTHER" id="PTHR37953:SF1">
    <property type="entry name" value="UPF0127 PROTEIN MJ1496"/>
    <property type="match status" value="1"/>
</dbReference>
<dbReference type="AlphaFoldDB" id="A0A0R0B5H9"/>
<organism evidence="2 3">
    <name type="scientific">Stenotrophomonas panacihumi</name>
    <dbReference type="NCBI Taxonomy" id="676599"/>
    <lineage>
        <taxon>Bacteria</taxon>
        <taxon>Pseudomonadati</taxon>
        <taxon>Pseudomonadota</taxon>
        <taxon>Gammaproteobacteria</taxon>
        <taxon>Lysobacterales</taxon>
        <taxon>Lysobacteraceae</taxon>
        <taxon>Stenotrophomonas</taxon>
    </lineage>
</organism>
<feature type="signal peptide" evidence="1">
    <location>
        <begin position="1"/>
        <end position="21"/>
    </location>
</feature>
<comment type="caution">
    <text evidence="2">The sequence shown here is derived from an EMBL/GenBank/DDBJ whole genome shotgun (WGS) entry which is preliminary data.</text>
</comment>
<gene>
    <name evidence="2" type="ORF">ARC20_02265</name>
</gene>
<keyword evidence="1" id="KW-0732">Signal</keyword>
<proteinExistence type="predicted"/>
<dbReference type="Proteomes" id="UP000051802">
    <property type="component" value="Unassembled WGS sequence"/>
</dbReference>
<keyword evidence="3" id="KW-1185">Reference proteome</keyword>
<dbReference type="STRING" id="676599.ARC20_02265"/>
<evidence type="ECO:0000256" key="1">
    <source>
        <dbReference type="SAM" id="SignalP"/>
    </source>
</evidence>
<dbReference type="Gene3D" id="2.60.120.1140">
    <property type="entry name" value="Protein of unknown function DUF192"/>
    <property type="match status" value="1"/>
</dbReference>
<evidence type="ECO:0000313" key="2">
    <source>
        <dbReference type="EMBL" id="KRG49150.1"/>
    </source>
</evidence>
<name>A0A0R0B5H9_9GAMM</name>
<dbReference type="RefSeq" id="WP_057642491.1">
    <property type="nucleotide sequence ID" value="NZ_LLXU01000002.1"/>
</dbReference>
<sequence>MKLLRLLALVSVFALSGCASAGAHWVELGGQRYQVELAQDEASRARGLMFRDEMDADHGMLFIHDREEPQAYWMKNTKIPLDILYFDNQRRLVSQQRDVPPCTLGDGCPPYPSKGAARYVLELNAGQASRLQLKDGAELTFGPGIPTAP</sequence>
<dbReference type="OrthoDB" id="5526466at2"/>
<dbReference type="InterPro" id="IPR003795">
    <property type="entry name" value="DUF192"/>
</dbReference>